<evidence type="ECO:0000313" key="3">
    <source>
        <dbReference type="Proteomes" id="UP000186309"/>
    </source>
</evidence>
<sequence>MSIATTTPDDPSGRCPVCGAVVVDAANRSCDGCGWLAWFSWEDLGDVQVLKPAGNLLHPEPLQKFLDAFTPRPGSRFVLNLADAQYISSAALAKLLTLRKRLLGQNARIVLRYVHPDLWEVFRVTRLDSYFEVED</sequence>
<dbReference type="KEGG" id="pbor:BSF38_02262"/>
<dbReference type="SUPFAM" id="SSF52091">
    <property type="entry name" value="SpoIIaa-like"/>
    <property type="match status" value="1"/>
</dbReference>
<dbReference type="InterPro" id="IPR036513">
    <property type="entry name" value="STAS_dom_sf"/>
</dbReference>
<dbReference type="InterPro" id="IPR002645">
    <property type="entry name" value="STAS_dom"/>
</dbReference>
<feature type="domain" description="STAS" evidence="1">
    <location>
        <begin position="77"/>
        <end position="135"/>
    </location>
</feature>
<accession>A0A1U7CPG6</accession>
<dbReference type="EMBL" id="CP019082">
    <property type="protein sequence ID" value="APW60773.1"/>
    <property type="molecule type" value="Genomic_DNA"/>
</dbReference>
<dbReference type="InterPro" id="IPR058548">
    <property type="entry name" value="MlaB-like_STAS"/>
</dbReference>
<proteinExistence type="predicted"/>
<evidence type="ECO:0000313" key="2">
    <source>
        <dbReference type="EMBL" id="APW60773.1"/>
    </source>
</evidence>
<dbReference type="OrthoDB" id="3481860at2"/>
<keyword evidence="3" id="KW-1185">Reference proteome</keyword>
<dbReference type="Proteomes" id="UP000186309">
    <property type="component" value="Chromosome"/>
</dbReference>
<dbReference type="Gene3D" id="3.30.750.24">
    <property type="entry name" value="STAS domain"/>
    <property type="match status" value="1"/>
</dbReference>
<dbReference type="RefSeq" id="WP_076345636.1">
    <property type="nucleotide sequence ID" value="NZ_CP019082.1"/>
</dbReference>
<gene>
    <name evidence="2" type="ORF">BSF38_02262</name>
</gene>
<name>A0A1U7CPG6_9BACT</name>
<dbReference type="AlphaFoldDB" id="A0A1U7CPG6"/>
<evidence type="ECO:0000259" key="1">
    <source>
        <dbReference type="PROSITE" id="PS50801"/>
    </source>
</evidence>
<protein>
    <submittedName>
        <fullName evidence="2">STAS-domain containing protein</fullName>
    </submittedName>
</protein>
<organism evidence="2 3">
    <name type="scientific">Paludisphaera borealis</name>
    <dbReference type="NCBI Taxonomy" id="1387353"/>
    <lineage>
        <taxon>Bacteria</taxon>
        <taxon>Pseudomonadati</taxon>
        <taxon>Planctomycetota</taxon>
        <taxon>Planctomycetia</taxon>
        <taxon>Isosphaerales</taxon>
        <taxon>Isosphaeraceae</taxon>
        <taxon>Paludisphaera</taxon>
    </lineage>
</organism>
<dbReference type="PROSITE" id="PS50801">
    <property type="entry name" value="STAS"/>
    <property type="match status" value="1"/>
</dbReference>
<dbReference type="Pfam" id="PF13466">
    <property type="entry name" value="STAS_2"/>
    <property type="match status" value="1"/>
</dbReference>
<reference evidence="3" key="1">
    <citation type="submission" date="2016-12" db="EMBL/GenBank/DDBJ databases">
        <title>Comparative genomics of four Isosphaeraceae planctomycetes: a common pool of plasmids and glycoside hydrolase genes.</title>
        <authorList>
            <person name="Ivanova A."/>
        </authorList>
    </citation>
    <scope>NUCLEOTIDE SEQUENCE [LARGE SCALE GENOMIC DNA]</scope>
    <source>
        <strain evidence="3">PX4</strain>
    </source>
</reference>
<dbReference type="CDD" id="cd07043">
    <property type="entry name" value="STAS_anti-anti-sigma_factors"/>
    <property type="match status" value="1"/>
</dbReference>
<dbReference type="STRING" id="1387353.BSF38_02262"/>